<dbReference type="InterPro" id="IPR035940">
    <property type="entry name" value="CAP_sf"/>
</dbReference>
<accession>A0ABP9SD67</accession>
<feature type="signal peptide" evidence="1">
    <location>
        <begin position="1"/>
        <end position="31"/>
    </location>
</feature>
<reference evidence="4" key="1">
    <citation type="journal article" date="2019" name="Int. J. Syst. Evol. Microbiol.">
        <title>The Global Catalogue of Microorganisms (GCM) 10K type strain sequencing project: providing services to taxonomists for standard genome sequencing and annotation.</title>
        <authorList>
            <consortium name="The Broad Institute Genomics Platform"/>
            <consortium name="The Broad Institute Genome Sequencing Center for Infectious Disease"/>
            <person name="Wu L."/>
            <person name="Ma J."/>
        </authorList>
    </citation>
    <scope>NUCLEOTIDE SEQUENCE [LARGE SCALE GENOMIC DNA]</scope>
    <source>
        <strain evidence="4">JCM 18514</strain>
    </source>
</reference>
<dbReference type="CDD" id="cd05379">
    <property type="entry name" value="CAP_bacterial"/>
    <property type="match status" value="1"/>
</dbReference>
<proteinExistence type="predicted"/>
<evidence type="ECO:0000313" key="4">
    <source>
        <dbReference type="Proteomes" id="UP001500200"/>
    </source>
</evidence>
<keyword evidence="1" id="KW-0732">Signal</keyword>
<evidence type="ECO:0000313" key="3">
    <source>
        <dbReference type="EMBL" id="GAA5193836.1"/>
    </source>
</evidence>
<name>A0ABP9SD67_9MICC</name>
<dbReference type="Pfam" id="PF08310">
    <property type="entry name" value="LGFP"/>
    <property type="match status" value="3"/>
</dbReference>
<sequence length="346" mass="36165">MKSRSTRMSAVTLGLLLSLSGGLIGATTSSAAPVPAAVPASTYSDAFAKKTLDLMNAERAKLGARPLMWNQRIADVSQGWANHLGVATMDPAFDFATIHRADAGGSLIPADAGMYREIIGFNFTPEQIVGWWINSPSHKAAMLDPRLTDGGLGYVVPTSGPYQGWHLVVANLAAYPMTNPPTAPASKSPIGAKAASYNGSIGTATSPEVSGLKYGGSFQCYQVGCILYSPASGAHLTMGAIRSKWAETGFENGRLGYPVTDEITGLRNGGVYQNYQNGAIIWAPATGGFVSSGGIRSVWGSTGFENGRLGYPTSNEYATGPGGAVAQNYEGGVIHWTPTGAWVTYI</sequence>
<dbReference type="Gene3D" id="3.40.33.10">
    <property type="entry name" value="CAP"/>
    <property type="match status" value="1"/>
</dbReference>
<keyword evidence="4" id="KW-1185">Reference proteome</keyword>
<evidence type="ECO:0000259" key="2">
    <source>
        <dbReference type="Pfam" id="PF00188"/>
    </source>
</evidence>
<dbReference type="InterPro" id="IPR014044">
    <property type="entry name" value="CAP_dom"/>
</dbReference>
<feature type="domain" description="SCP" evidence="2">
    <location>
        <begin position="52"/>
        <end position="168"/>
    </location>
</feature>
<dbReference type="Proteomes" id="UP001500200">
    <property type="component" value="Unassembled WGS sequence"/>
</dbReference>
<dbReference type="Pfam" id="PF00188">
    <property type="entry name" value="CAP"/>
    <property type="match status" value="1"/>
</dbReference>
<protein>
    <recommendedName>
        <fullName evidence="2">SCP domain-containing protein</fullName>
    </recommendedName>
</protein>
<organism evidence="3 4">
    <name type="scientific">Arthrobacter gyeryongensis</name>
    <dbReference type="NCBI Taxonomy" id="1650592"/>
    <lineage>
        <taxon>Bacteria</taxon>
        <taxon>Bacillati</taxon>
        <taxon>Actinomycetota</taxon>
        <taxon>Actinomycetes</taxon>
        <taxon>Micrococcales</taxon>
        <taxon>Micrococcaceae</taxon>
        <taxon>Arthrobacter</taxon>
    </lineage>
</organism>
<dbReference type="SUPFAM" id="SSF55797">
    <property type="entry name" value="PR-1-like"/>
    <property type="match status" value="1"/>
</dbReference>
<feature type="chain" id="PRO_5045982653" description="SCP domain-containing protein" evidence="1">
    <location>
        <begin position="32"/>
        <end position="346"/>
    </location>
</feature>
<dbReference type="RefSeq" id="WP_345449162.1">
    <property type="nucleotide sequence ID" value="NZ_BAABKK010000011.1"/>
</dbReference>
<gene>
    <name evidence="3" type="ORF">GCM10023346_19810</name>
</gene>
<comment type="caution">
    <text evidence="3">The sequence shown here is derived from an EMBL/GenBank/DDBJ whole genome shotgun (WGS) entry which is preliminary data.</text>
</comment>
<dbReference type="EMBL" id="BAABKK010000011">
    <property type="protein sequence ID" value="GAA5193836.1"/>
    <property type="molecule type" value="Genomic_DNA"/>
</dbReference>
<evidence type="ECO:0000256" key="1">
    <source>
        <dbReference type="SAM" id="SignalP"/>
    </source>
</evidence>
<dbReference type="InterPro" id="IPR013207">
    <property type="entry name" value="LGFP"/>
</dbReference>